<reference evidence="9" key="1">
    <citation type="journal article" date="2021" name="Parasitol. Res.">
        <title>Evolutionary relationships of Metchnikovella dogieli Paskerova et al., 2016 (Microsporidia: Metchnikovellidae) revealed by multigene phylogenetic analysis.</title>
        <authorList>
            <person name="Nassonova E.S."/>
            <person name="Bondarenko N.I."/>
            <person name="Paskerova G.G."/>
            <person name="Kovacikova M."/>
            <person name="Frolova E.V."/>
            <person name="Smirnov A.V."/>
        </authorList>
    </citation>
    <scope>NUCLEOTIDE SEQUENCE</scope>
    <source>
        <strain evidence="9">WSBS2016</strain>
    </source>
</reference>
<evidence type="ECO:0000256" key="5">
    <source>
        <dbReference type="ARBA" id="ARBA00019150"/>
    </source>
</evidence>
<organism evidence="9">
    <name type="scientific">Metchnikovella dogieli</name>
    <dbReference type="NCBI Taxonomy" id="2804710"/>
    <lineage>
        <taxon>Eukaryota</taxon>
        <taxon>Fungi</taxon>
        <taxon>Fungi incertae sedis</taxon>
        <taxon>Microsporidia</taxon>
        <taxon>Metchnikovellidae</taxon>
        <taxon>Metchnikovella</taxon>
    </lineage>
</organism>
<dbReference type="PANTHER" id="PTHR11934">
    <property type="entry name" value="RIBOSE-5-PHOSPHATE ISOMERASE"/>
    <property type="match status" value="1"/>
</dbReference>
<protein>
    <recommendedName>
        <fullName evidence="5">Ribose-5-phosphate isomerase</fullName>
        <ecNumber evidence="4">5.3.1.6</ecNumber>
    </recommendedName>
    <alternativeName>
        <fullName evidence="8">D-ribose-5-phosphate ketol-isomerase</fullName>
    </alternativeName>
    <alternativeName>
        <fullName evidence="7">Phosphoriboisomerase</fullName>
    </alternativeName>
</protein>
<evidence type="ECO:0000256" key="3">
    <source>
        <dbReference type="ARBA" id="ARBA00008088"/>
    </source>
</evidence>
<dbReference type="SUPFAM" id="SSF100950">
    <property type="entry name" value="NagB/RpiA/CoA transferase-like"/>
    <property type="match status" value="1"/>
</dbReference>
<evidence type="ECO:0000256" key="7">
    <source>
        <dbReference type="ARBA" id="ARBA00029734"/>
    </source>
</evidence>
<dbReference type="GO" id="GO:0006014">
    <property type="term" value="P:D-ribose metabolic process"/>
    <property type="evidence" value="ECO:0007669"/>
    <property type="project" value="TreeGrafter"/>
</dbReference>
<dbReference type="Pfam" id="PF06026">
    <property type="entry name" value="Rib_5-P_isom_A"/>
    <property type="match status" value="1"/>
</dbReference>
<evidence type="ECO:0000256" key="6">
    <source>
        <dbReference type="ARBA" id="ARBA00023235"/>
    </source>
</evidence>
<sequence length="262" mass="29453">MESIGNAAKKAVLANVTIETKTVGIGSGRTVPYILIELKKHLFQLGTLKTVKCIPSSFQTKQLIIQSDLFVGDIETETDIDVAFDGIDACDENLNAIKGNGCAMLKEKKILFCSKKNIGIFGEEKTINKMLPTYIGDTEKNINIEVLQNSLFHVMRRLQNILFHNGCTCILKQKDGMVCSFPMVTENGFFVIIWNPFRCEKHRDILMGDEKIEEVSSILKNIPGVVEHGLFHSLFSFFFVSYTDGSVIIFEKKLIGKEIKYN</sequence>
<dbReference type="GO" id="GO:0005737">
    <property type="term" value="C:cytoplasm"/>
    <property type="evidence" value="ECO:0007669"/>
    <property type="project" value="TreeGrafter"/>
</dbReference>
<dbReference type="Gene3D" id="3.40.50.1360">
    <property type="match status" value="1"/>
</dbReference>
<dbReference type="EMBL" id="MW052361">
    <property type="protein sequence ID" value="QSE03631.1"/>
    <property type="molecule type" value="Genomic_DNA"/>
</dbReference>
<comment type="catalytic activity">
    <reaction evidence="1">
        <text>aldehydo-D-ribose 5-phosphate = D-ribulose 5-phosphate</text>
        <dbReference type="Rhea" id="RHEA:14657"/>
        <dbReference type="ChEBI" id="CHEBI:58121"/>
        <dbReference type="ChEBI" id="CHEBI:58273"/>
        <dbReference type="EC" id="5.3.1.6"/>
    </reaction>
</comment>
<dbReference type="InterPro" id="IPR037171">
    <property type="entry name" value="NagB/RpiA_transferase-like"/>
</dbReference>
<dbReference type="AlphaFoldDB" id="A0A896WBH2"/>
<dbReference type="InterPro" id="IPR004788">
    <property type="entry name" value="Ribose5P_isomerase_type_A"/>
</dbReference>
<evidence type="ECO:0000256" key="4">
    <source>
        <dbReference type="ARBA" id="ARBA00011959"/>
    </source>
</evidence>
<dbReference type="GO" id="GO:0004751">
    <property type="term" value="F:ribose-5-phosphate isomerase activity"/>
    <property type="evidence" value="ECO:0007669"/>
    <property type="project" value="UniProtKB-EC"/>
</dbReference>
<dbReference type="PANTHER" id="PTHR11934:SF0">
    <property type="entry name" value="RIBOSE-5-PHOSPHATE ISOMERASE"/>
    <property type="match status" value="1"/>
</dbReference>
<dbReference type="NCBIfam" id="TIGR00021">
    <property type="entry name" value="rpiA"/>
    <property type="match status" value="1"/>
</dbReference>
<dbReference type="EC" id="5.3.1.6" evidence="4"/>
<evidence type="ECO:0000256" key="1">
    <source>
        <dbReference type="ARBA" id="ARBA00001713"/>
    </source>
</evidence>
<comment type="similarity">
    <text evidence="3">Belongs to the ribose 5-phosphate isomerase family.</text>
</comment>
<dbReference type="Gene3D" id="3.30.70.260">
    <property type="match status" value="1"/>
</dbReference>
<keyword evidence="6 9" id="KW-0413">Isomerase</keyword>
<evidence type="ECO:0000256" key="8">
    <source>
        <dbReference type="ARBA" id="ARBA00032273"/>
    </source>
</evidence>
<evidence type="ECO:0000313" key="9">
    <source>
        <dbReference type="EMBL" id="QSE03631.1"/>
    </source>
</evidence>
<dbReference type="GO" id="GO:0009052">
    <property type="term" value="P:pentose-phosphate shunt, non-oxidative branch"/>
    <property type="evidence" value="ECO:0007669"/>
    <property type="project" value="InterPro"/>
</dbReference>
<dbReference type="UniPathway" id="UPA00115">
    <property type="reaction ID" value="UER00412"/>
</dbReference>
<dbReference type="SUPFAM" id="SSF75445">
    <property type="entry name" value="D-ribose-5-phosphate isomerase (RpiA), lid domain"/>
    <property type="match status" value="1"/>
</dbReference>
<evidence type="ECO:0000256" key="2">
    <source>
        <dbReference type="ARBA" id="ARBA00004988"/>
    </source>
</evidence>
<proteinExistence type="inferred from homology"/>
<comment type="pathway">
    <text evidence="2">Carbohydrate degradation; pentose phosphate pathway; D-ribose 5-phosphate from D-ribulose 5-phosphate (non-oxidative stage): step 1/1.</text>
</comment>
<name>A0A896WBH2_9MICR</name>
<accession>A0A896WBH2</accession>